<dbReference type="AlphaFoldDB" id="A0A9Q0JXI1"/>
<keyword evidence="2" id="KW-0472">Membrane</keyword>
<evidence type="ECO:0000256" key="1">
    <source>
        <dbReference type="SAM" id="MobiDB-lite"/>
    </source>
</evidence>
<evidence type="ECO:0000256" key="2">
    <source>
        <dbReference type="SAM" id="Phobius"/>
    </source>
</evidence>
<organism evidence="3 4">
    <name type="scientific">Protea cynaroides</name>
    <dbReference type="NCBI Taxonomy" id="273540"/>
    <lineage>
        <taxon>Eukaryota</taxon>
        <taxon>Viridiplantae</taxon>
        <taxon>Streptophyta</taxon>
        <taxon>Embryophyta</taxon>
        <taxon>Tracheophyta</taxon>
        <taxon>Spermatophyta</taxon>
        <taxon>Magnoliopsida</taxon>
        <taxon>Proteales</taxon>
        <taxon>Proteaceae</taxon>
        <taxon>Protea</taxon>
    </lineage>
</organism>
<proteinExistence type="predicted"/>
<gene>
    <name evidence="3" type="ORF">NE237_011895</name>
</gene>
<sequence length="127" mass="13034">MMALVPSHSYSSSSSLLKLAASTISAAPSFLPDSPLTSQPELSPDITPLFPSAGGSVPSTPTIPSSPSPPNPDDMATSTPANSVLSPAPSQPMSSSTSLYLAGLPNSILSLGLLVFWSFWFLQLSAK</sequence>
<evidence type="ECO:0000313" key="4">
    <source>
        <dbReference type="Proteomes" id="UP001141806"/>
    </source>
</evidence>
<accession>A0A9Q0JXI1</accession>
<feature type="region of interest" description="Disordered" evidence="1">
    <location>
        <begin position="32"/>
        <end position="97"/>
    </location>
</feature>
<dbReference type="PANTHER" id="PTHR35725:SF4">
    <property type="entry name" value="CLASSICAL ARABINOGALACTAN PROTEIN 26"/>
    <property type="match status" value="1"/>
</dbReference>
<reference evidence="3" key="1">
    <citation type="journal article" date="2023" name="Plant J.">
        <title>The genome of the king protea, Protea cynaroides.</title>
        <authorList>
            <person name="Chang J."/>
            <person name="Duong T.A."/>
            <person name="Schoeman C."/>
            <person name="Ma X."/>
            <person name="Roodt D."/>
            <person name="Barker N."/>
            <person name="Li Z."/>
            <person name="Van de Peer Y."/>
            <person name="Mizrachi E."/>
        </authorList>
    </citation>
    <scope>NUCLEOTIDE SEQUENCE</scope>
    <source>
        <tissue evidence="3">Young leaves</tissue>
    </source>
</reference>
<comment type="caution">
    <text evidence="3">The sequence shown here is derived from an EMBL/GenBank/DDBJ whole genome shotgun (WGS) entry which is preliminary data.</text>
</comment>
<evidence type="ECO:0008006" key="5">
    <source>
        <dbReference type="Google" id="ProtNLM"/>
    </source>
</evidence>
<name>A0A9Q0JXI1_9MAGN</name>
<dbReference type="PANTHER" id="PTHR35725">
    <property type="entry name" value="CLASSICAL ARABINOGALACTAN PROTEIN 26"/>
    <property type="match status" value="1"/>
</dbReference>
<feature type="compositionally biased region" description="Polar residues" evidence="1">
    <location>
        <begin position="76"/>
        <end position="85"/>
    </location>
</feature>
<dbReference type="EMBL" id="JAMYWD010000011">
    <property type="protein sequence ID" value="KAJ4955112.1"/>
    <property type="molecule type" value="Genomic_DNA"/>
</dbReference>
<dbReference type="Proteomes" id="UP001141806">
    <property type="component" value="Unassembled WGS sequence"/>
</dbReference>
<keyword evidence="2" id="KW-1133">Transmembrane helix</keyword>
<keyword evidence="2" id="KW-0812">Transmembrane</keyword>
<evidence type="ECO:0000313" key="3">
    <source>
        <dbReference type="EMBL" id="KAJ4955112.1"/>
    </source>
</evidence>
<dbReference type="InterPro" id="IPR039346">
    <property type="entry name" value="AGP25/26"/>
</dbReference>
<feature type="transmembrane region" description="Helical" evidence="2">
    <location>
        <begin position="99"/>
        <end position="122"/>
    </location>
</feature>
<keyword evidence="4" id="KW-1185">Reference proteome</keyword>
<protein>
    <recommendedName>
        <fullName evidence="5">Classical arabinogalactan protein 26-like</fullName>
    </recommendedName>
</protein>